<evidence type="ECO:0000313" key="3">
    <source>
        <dbReference type="Proteomes" id="UP000002357"/>
    </source>
</evidence>
<evidence type="ECO:0000313" key="2">
    <source>
        <dbReference type="EMBL" id="EFG06959.1"/>
    </source>
</evidence>
<proteinExistence type="predicted"/>
<dbReference type="EMBL" id="CM000913">
    <property type="protein sequence ID" value="EFG06959.1"/>
    <property type="molecule type" value="Genomic_DNA"/>
</dbReference>
<dbReference type="AlphaFoldDB" id="E2Q4C1"/>
<evidence type="ECO:0000256" key="1">
    <source>
        <dbReference type="SAM" id="MobiDB-lite"/>
    </source>
</evidence>
<accession>E2Q4C1</accession>
<feature type="compositionally biased region" description="Low complexity" evidence="1">
    <location>
        <begin position="33"/>
        <end position="42"/>
    </location>
</feature>
<feature type="region of interest" description="Disordered" evidence="1">
    <location>
        <begin position="1"/>
        <end position="53"/>
    </location>
</feature>
<reference evidence="2 3" key="1">
    <citation type="journal article" date="2010" name="Genome Biol. Evol.">
        <title>The sequence of a 1.8-mb bacterial linear plasmid reveals a rich evolutionary reservoir of secondary metabolic pathways.</title>
        <authorList>
            <person name="Medema M.H."/>
            <person name="Trefzer A."/>
            <person name="Kovalchuk A."/>
            <person name="van den Berg M."/>
            <person name="Mueller U."/>
            <person name="Heijne W."/>
            <person name="Wu L."/>
            <person name="Alam M.T."/>
            <person name="Ronning C.M."/>
            <person name="Nierman W.C."/>
            <person name="Bovenberg R.A.L."/>
            <person name="Breitling R."/>
            <person name="Takano E."/>
        </authorList>
    </citation>
    <scope>NUCLEOTIDE SEQUENCE [LARGE SCALE GENOMIC DNA]</scope>
    <source>
        <strain evidence="3">ATCC 27064 / DSM 738 / JCM 4710 / NBRC 13307 / NCIMB 12785 / NRRL 3585 / VKM Ac-602</strain>
    </source>
</reference>
<keyword evidence="3" id="KW-1185">Reference proteome</keyword>
<protein>
    <submittedName>
        <fullName evidence="2">Uncharacterized protein</fullName>
    </submittedName>
</protein>
<dbReference type="Proteomes" id="UP000002357">
    <property type="component" value="Chromosome"/>
</dbReference>
<feature type="compositionally biased region" description="Polar residues" evidence="1">
    <location>
        <begin position="44"/>
        <end position="53"/>
    </location>
</feature>
<organism evidence="2 3">
    <name type="scientific">Streptomyces clavuligerus</name>
    <dbReference type="NCBI Taxonomy" id="1901"/>
    <lineage>
        <taxon>Bacteria</taxon>
        <taxon>Bacillati</taxon>
        <taxon>Actinomycetota</taxon>
        <taxon>Actinomycetes</taxon>
        <taxon>Kitasatosporales</taxon>
        <taxon>Streptomycetaceae</taxon>
        <taxon>Streptomyces</taxon>
    </lineage>
</organism>
<sequence length="53" mass="5590">MGWTAAAQRYASRGSSATIRRTVSGAPPRSEPSPRVVVRRTSFCPGSTPSAAR</sequence>
<gene>
    <name evidence="2" type="ORF">SCLAV_1886</name>
</gene>
<name>E2Q4C1_STRCL</name>